<feature type="transmembrane region" description="Helical" evidence="12">
    <location>
        <begin position="191"/>
        <end position="215"/>
    </location>
</feature>
<evidence type="ECO:0000256" key="6">
    <source>
        <dbReference type="ARBA" id="ARBA00022692"/>
    </source>
</evidence>
<evidence type="ECO:0000256" key="8">
    <source>
        <dbReference type="ARBA" id="ARBA00022982"/>
    </source>
</evidence>
<evidence type="ECO:0000313" key="14">
    <source>
        <dbReference type="Proteomes" id="UP000194761"/>
    </source>
</evidence>
<feature type="transmembrane region" description="Helical" evidence="12">
    <location>
        <begin position="82"/>
        <end position="103"/>
    </location>
</feature>
<dbReference type="GO" id="GO:0019646">
    <property type="term" value="P:aerobic electron transport chain"/>
    <property type="evidence" value="ECO:0007669"/>
    <property type="project" value="TreeGrafter"/>
</dbReference>
<keyword evidence="10" id="KW-0408">Iron</keyword>
<reference evidence="13 14" key="1">
    <citation type="submission" date="2017-05" db="EMBL/GenBank/DDBJ databases">
        <title>Biotechnological potential of actinobacteria isolated from South African environments.</title>
        <authorList>
            <person name="Le Roes-Hill M."/>
            <person name="Prins A."/>
            <person name="Durrell K.A."/>
        </authorList>
    </citation>
    <scope>NUCLEOTIDE SEQUENCE [LARGE SCALE GENOMIC DNA]</scope>
    <source>
        <strain evidence="13">M26</strain>
    </source>
</reference>
<feature type="transmembrane region" description="Helical" evidence="12">
    <location>
        <begin position="247"/>
        <end position="266"/>
    </location>
</feature>
<dbReference type="Pfam" id="PF02322">
    <property type="entry name" value="Cyt_bd_oxida_II"/>
    <property type="match status" value="1"/>
</dbReference>
<dbReference type="GO" id="GO:0005886">
    <property type="term" value="C:plasma membrane"/>
    <property type="evidence" value="ECO:0007669"/>
    <property type="project" value="UniProtKB-SubCell"/>
</dbReference>
<dbReference type="Proteomes" id="UP000194761">
    <property type="component" value="Unassembled WGS sequence"/>
</dbReference>
<dbReference type="NCBIfam" id="TIGR00203">
    <property type="entry name" value="cydB"/>
    <property type="match status" value="1"/>
</dbReference>
<name>A0A243RQC9_9ACTN</name>
<protein>
    <submittedName>
        <fullName evidence="13">Cytochrome d ubiquinol oxidase subunit II</fullName>
    </submittedName>
</protein>
<feature type="transmembrane region" description="Helical" evidence="12">
    <location>
        <begin position="286"/>
        <end position="308"/>
    </location>
</feature>
<keyword evidence="14" id="KW-1185">Reference proteome</keyword>
<evidence type="ECO:0000256" key="4">
    <source>
        <dbReference type="ARBA" id="ARBA00022475"/>
    </source>
</evidence>
<feature type="transmembrane region" description="Helical" evidence="12">
    <location>
        <begin position="6"/>
        <end position="36"/>
    </location>
</feature>
<feature type="transmembrane region" description="Helical" evidence="12">
    <location>
        <begin position="115"/>
        <end position="136"/>
    </location>
</feature>
<evidence type="ECO:0000256" key="5">
    <source>
        <dbReference type="ARBA" id="ARBA00022617"/>
    </source>
</evidence>
<keyword evidence="8" id="KW-0249">Electron transport</keyword>
<evidence type="ECO:0000256" key="11">
    <source>
        <dbReference type="ARBA" id="ARBA00023136"/>
    </source>
</evidence>
<comment type="similarity">
    <text evidence="2">Belongs to the cytochrome ubiquinol oxidase subunit 2 family.</text>
</comment>
<dbReference type="PIRSF" id="PIRSF000267">
    <property type="entry name" value="Cyt_oxidse_sub2"/>
    <property type="match status" value="1"/>
</dbReference>
<keyword evidence="3" id="KW-0813">Transport</keyword>
<keyword evidence="7" id="KW-0479">Metal-binding</keyword>
<accession>A0A243RQC9</accession>
<comment type="caution">
    <text evidence="13">The sequence shown here is derived from an EMBL/GenBank/DDBJ whole genome shotgun (WGS) entry which is preliminary data.</text>
</comment>
<evidence type="ECO:0000256" key="3">
    <source>
        <dbReference type="ARBA" id="ARBA00022448"/>
    </source>
</evidence>
<dbReference type="PANTHER" id="PTHR43141:SF5">
    <property type="entry name" value="CYTOCHROME BD-I UBIQUINOL OXIDASE SUBUNIT 2"/>
    <property type="match status" value="1"/>
</dbReference>
<dbReference type="RefSeq" id="WP_086571399.1">
    <property type="nucleotide sequence ID" value="NZ_NGFP01000043.1"/>
</dbReference>
<dbReference type="PANTHER" id="PTHR43141">
    <property type="entry name" value="CYTOCHROME BD2 SUBUNIT II"/>
    <property type="match status" value="1"/>
</dbReference>
<feature type="transmembrane region" description="Helical" evidence="12">
    <location>
        <begin position="221"/>
        <end position="240"/>
    </location>
</feature>
<dbReference type="AlphaFoldDB" id="A0A243RQC9"/>
<dbReference type="GO" id="GO:0009055">
    <property type="term" value="F:electron transfer activity"/>
    <property type="evidence" value="ECO:0007669"/>
    <property type="project" value="TreeGrafter"/>
</dbReference>
<evidence type="ECO:0000256" key="7">
    <source>
        <dbReference type="ARBA" id="ARBA00022723"/>
    </source>
</evidence>
<proteinExistence type="inferred from homology"/>
<keyword evidence="6 12" id="KW-0812">Transmembrane</keyword>
<organism evidence="13 14">
    <name type="scientific">Streptosporangium minutum</name>
    <dbReference type="NCBI Taxonomy" id="569862"/>
    <lineage>
        <taxon>Bacteria</taxon>
        <taxon>Bacillati</taxon>
        <taxon>Actinomycetota</taxon>
        <taxon>Actinomycetes</taxon>
        <taxon>Streptosporangiales</taxon>
        <taxon>Streptosporangiaceae</taxon>
        <taxon>Streptosporangium</taxon>
    </lineage>
</organism>
<comment type="subcellular location">
    <subcellularLocation>
        <location evidence="1">Cell membrane</location>
        <topology evidence="1">Multi-pass membrane protein</topology>
    </subcellularLocation>
</comment>
<keyword evidence="4" id="KW-1003">Cell membrane</keyword>
<dbReference type="GO" id="GO:0016682">
    <property type="term" value="F:oxidoreductase activity, acting on diphenols and related substances as donors, oxygen as acceptor"/>
    <property type="evidence" value="ECO:0007669"/>
    <property type="project" value="TreeGrafter"/>
</dbReference>
<evidence type="ECO:0000256" key="10">
    <source>
        <dbReference type="ARBA" id="ARBA00023004"/>
    </source>
</evidence>
<keyword evidence="5" id="KW-0349">Heme</keyword>
<sequence>MELTTVWFLLIAVLWTGYFVLEGFDFGVGILLPLLGRDESDRRTLVRSIGPVWDGNEVWLIVAGGATFAAFPEWYATLFSGFYLPLFLILLALIVRGVALEYRGKSDSTRGWDRAFFWGSLGPAFLWGVAFANIVRGVPLDADHEYTGSLLTLLNPYALLGGLATLTLFTLHGAVFIRLKTDGELRERAGRLVRVIGLAALVIGGAFLVTTQLMVGKPATWGSVAVAAVAIAGALVATLRGRDGWSFAANTVAIVAVTVTLFASLWPNVMPALDPANSLTVDNASSTSYTLTVMTWVAVIFMPLVLAYQGWTYWVFRRRLTRVPGGS</sequence>
<dbReference type="GO" id="GO:0046872">
    <property type="term" value="F:metal ion binding"/>
    <property type="evidence" value="ECO:0007669"/>
    <property type="project" value="UniProtKB-KW"/>
</dbReference>
<dbReference type="EMBL" id="NGFP01000043">
    <property type="protein sequence ID" value="OUC97173.1"/>
    <property type="molecule type" value="Genomic_DNA"/>
</dbReference>
<gene>
    <name evidence="13" type="ORF">CA984_12255</name>
</gene>
<dbReference type="InterPro" id="IPR003317">
    <property type="entry name" value="Cyt-d_oxidase_su2"/>
</dbReference>
<evidence type="ECO:0000256" key="1">
    <source>
        <dbReference type="ARBA" id="ARBA00004651"/>
    </source>
</evidence>
<dbReference type="GO" id="GO:0070069">
    <property type="term" value="C:cytochrome complex"/>
    <property type="evidence" value="ECO:0007669"/>
    <property type="project" value="TreeGrafter"/>
</dbReference>
<evidence type="ECO:0000256" key="9">
    <source>
        <dbReference type="ARBA" id="ARBA00022989"/>
    </source>
</evidence>
<keyword evidence="11 12" id="KW-0472">Membrane</keyword>
<evidence type="ECO:0000256" key="12">
    <source>
        <dbReference type="SAM" id="Phobius"/>
    </source>
</evidence>
<feature type="transmembrane region" description="Helical" evidence="12">
    <location>
        <begin position="156"/>
        <end position="179"/>
    </location>
</feature>
<evidence type="ECO:0000256" key="2">
    <source>
        <dbReference type="ARBA" id="ARBA00007543"/>
    </source>
</evidence>
<keyword evidence="9 12" id="KW-1133">Transmembrane helix</keyword>
<evidence type="ECO:0000313" key="13">
    <source>
        <dbReference type="EMBL" id="OUC97173.1"/>
    </source>
</evidence>